<dbReference type="EMBL" id="QEEX01000001">
    <property type="protein sequence ID" value="PWB96965.1"/>
    <property type="molecule type" value="Genomic_DNA"/>
</dbReference>
<evidence type="ECO:0000256" key="3">
    <source>
        <dbReference type="PIRNR" id="PIRNR006241"/>
    </source>
</evidence>
<comment type="caution">
    <text evidence="6">The sequence shown here is derived from an EMBL/GenBank/DDBJ whole genome shotgun (WGS) entry which is preliminary data.</text>
</comment>
<feature type="active site" description="Proton donor/acceptor" evidence="4">
    <location>
        <position position="248"/>
    </location>
</feature>
<dbReference type="GO" id="GO:0008903">
    <property type="term" value="F:hydroxypyruvate isomerase activity"/>
    <property type="evidence" value="ECO:0007669"/>
    <property type="project" value="TreeGrafter"/>
</dbReference>
<dbReference type="SUPFAM" id="SSF51658">
    <property type="entry name" value="Xylose isomerase-like"/>
    <property type="match status" value="1"/>
</dbReference>
<dbReference type="Proteomes" id="UP000244978">
    <property type="component" value="Unassembled WGS sequence"/>
</dbReference>
<proteinExistence type="inferred from homology"/>
<dbReference type="InterPro" id="IPR036237">
    <property type="entry name" value="Xyl_isomerase-like_sf"/>
</dbReference>
<evidence type="ECO:0000256" key="4">
    <source>
        <dbReference type="PIRSR" id="PIRSR006241-50"/>
    </source>
</evidence>
<evidence type="ECO:0000256" key="1">
    <source>
        <dbReference type="ARBA" id="ARBA00023235"/>
    </source>
</evidence>
<dbReference type="PANTHER" id="PTHR43489">
    <property type="entry name" value="ISOMERASE"/>
    <property type="match status" value="1"/>
</dbReference>
<organism evidence="6 7">
    <name type="scientific">Homoserinimonas hongtaonis</name>
    <dbReference type="NCBI Taxonomy" id="2079791"/>
    <lineage>
        <taxon>Bacteria</taxon>
        <taxon>Bacillati</taxon>
        <taxon>Actinomycetota</taxon>
        <taxon>Actinomycetes</taxon>
        <taxon>Micrococcales</taxon>
        <taxon>Microbacteriaceae</taxon>
        <taxon>Homoserinimonas</taxon>
    </lineage>
</organism>
<keyword evidence="7" id="KW-1185">Reference proteome</keyword>
<evidence type="ECO:0000313" key="6">
    <source>
        <dbReference type="EMBL" id="PWB96965.1"/>
    </source>
</evidence>
<protein>
    <submittedName>
        <fullName evidence="6">Hydroxypyruvate isomerase</fullName>
    </submittedName>
</protein>
<dbReference type="GO" id="GO:0046487">
    <property type="term" value="P:glyoxylate metabolic process"/>
    <property type="evidence" value="ECO:0007669"/>
    <property type="project" value="TreeGrafter"/>
</dbReference>
<dbReference type="RefSeq" id="WP_108996981.1">
    <property type="nucleotide sequence ID" value="NZ_QEEX01000001.1"/>
</dbReference>
<dbReference type="Gene3D" id="3.20.20.150">
    <property type="entry name" value="Divalent-metal-dependent TIM barrel enzymes"/>
    <property type="match status" value="1"/>
</dbReference>
<dbReference type="InterPro" id="IPR050417">
    <property type="entry name" value="Sugar_Epim/Isomerase"/>
</dbReference>
<dbReference type="PANTHER" id="PTHR43489:SF6">
    <property type="entry name" value="HYDROXYPYRUVATE ISOMERASE-RELATED"/>
    <property type="match status" value="1"/>
</dbReference>
<gene>
    <name evidence="6" type="ORF">DF220_03275</name>
</gene>
<evidence type="ECO:0000259" key="5">
    <source>
        <dbReference type="Pfam" id="PF01261"/>
    </source>
</evidence>
<comment type="similarity">
    <text evidence="3">Belongs to the hyi family.</text>
</comment>
<feature type="domain" description="Xylose isomerase-like TIM barrel" evidence="5">
    <location>
        <begin position="21"/>
        <end position="253"/>
    </location>
</feature>
<name>A0A2U1SZA9_9MICO</name>
<keyword evidence="2" id="KW-0119">Carbohydrate metabolism</keyword>
<evidence type="ECO:0000256" key="2">
    <source>
        <dbReference type="ARBA" id="ARBA00023277"/>
    </source>
</evidence>
<sequence>MQFTSINASIIVGDLPLDEQLALAASHGFTEVELWWPFETANPTDDQVSGFLRTVEASGLALIGLNLYEGGMAEGNRGIACWPGFEQEMGDTVAVAKRIGLATGCRMFNVLNGTILPDVDRAEQDALAAANTAYAAQELGAIGGTVTIEQLSHIPGYGLRTAADVLGAIERAVAVNGADNIRMQVDLFHMYNVGDDVPTFFDENWRVIGHVQVADEPGRGGPGTGSRPVIEHLERLRANGYTGRFTLEYSWAGPDGDPFGWMR</sequence>
<keyword evidence="1 3" id="KW-0413">Isomerase</keyword>
<dbReference type="AlphaFoldDB" id="A0A2U1SZA9"/>
<dbReference type="PIRSF" id="PIRSF006241">
    <property type="entry name" value="HyI"/>
    <property type="match status" value="1"/>
</dbReference>
<accession>A0A2U1SZA9</accession>
<reference evidence="7" key="1">
    <citation type="submission" date="2018-04" db="EMBL/GenBank/DDBJ databases">
        <authorList>
            <person name="Liu S."/>
            <person name="Wang Z."/>
            <person name="Li J."/>
        </authorList>
    </citation>
    <scope>NUCLEOTIDE SEQUENCE [LARGE SCALE GENOMIC DNA]</scope>
    <source>
        <strain evidence="7">S1194</strain>
    </source>
</reference>
<evidence type="ECO:0000313" key="7">
    <source>
        <dbReference type="Proteomes" id="UP000244978"/>
    </source>
</evidence>
<dbReference type="InterPro" id="IPR013022">
    <property type="entry name" value="Xyl_isomerase-like_TIM-brl"/>
</dbReference>
<dbReference type="Pfam" id="PF01261">
    <property type="entry name" value="AP_endonuc_2"/>
    <property type="match status" value="1"/>
</dbReference>
<dbReference type="InterPro" id="IPR026040">
    <property type="entry name" value="HyI-like"/>
</dbReference>
<keyword evidence="6" id="KW-0670">Pyruvate</keyword>
<feature type="active site" description="Proton donor/acceptor" evidence="4">
    <location>
        <position position="149"/>
    </location>
</feature>